<gene>
    <name evidence="3" type="ORF">NH14_018220</name>
</gene>
<organism evidence="3 4">
    <name type="scientific">Paraburkholderia sacchari</name>
    <dbReference type="NCBI Taxonomy" id="159450"/>
    <lineage>
        <taxon>Bacteria</taxon>
        <taxon>Pseudomonadati</taxon>
        <taxon>Pseudomonadota</taxon>
        <taxon>Betaproteobacteria</taxon>
        <taxon>Burkholderiales</taxon>
        <taxon>Burkholderiaceae</taxon>
        <taxon>Paraburkholderia</taxon>
    </lineage>
</organism>
<evidence type="ECO:0000256" key="2">
    <source>
        <dbReference type="SAM" id="Phobius"/>
    </source>
</evidence>
<keyword evidence="2" id="KW-0812">Transmembrane</keyword>
<protein>
    <recommendedName>
        <fullName evidence="5">Zinc ribbon domain-containing protein</fullName>
    </recommendedName>
</protein>
<evidence type="ECO:0008006" key="5">
    <source>
        <dbReference type="Google" id="ProtNLM"/>
    </source>
</evidence>
<feature type="compositionally biased region" description="Basic and acidic residues" evidence="1">
    <location>
        <begin position="181"/>
        <end position="190"/>
    </location>
</feature>
<reference evidence="3" key="1">
    <citation type="journal article" date="2015" name="Genome Announc.">
        <title>Draft Genome Sequence of the Polyhydroxyalkanoate-Producing Bacterium Burkholderia sacchari LMG 19450 Isolated from Brazilian Sugarcane Plantation Soil.</title>
        <authorList>
            <person name="Alexandrino P.M."/>
            <person name="Mendonca T.T."/>
            <person name="Guaman Bautista L.P."/>
            <person name="Cherix J."/>
            <person name="Lozano-Sakalauskas G.C."/>
            <person name="Fujita A."/>
            <person name="Ramos Filho E."/>
            <person name="Long P."/>
            <person name="Padilla G."/>
            <person name="Taciro M.K."/>
            <person name="Gomez J.G."/>
            <person name="Silva L.F."/>
        </authorList>
    </citation>
    <scope>NUCLEOTIDE SEQUENCE</scope>
    <source>
        <strain evidence="3">LMG 19450</strain>
    </source>
</reference>
<reference evidence="3" key="2">
    <citation type="submission" date="2020-04" db="EMBL/GenBank/DDBJ databases">
        <authorList>
            <person name="Alexandrino P."/>
            <person name="Mendonca T."/>
            <person name="Guaman L."/>
            <person name="Cherix J."/>
            <person name="Lozano-Sakalauskas G."/>
            <person name="Fujita A."/>
            <person name="Filho E.R."/>
            <person name="Long P."/>
            <person name="Padilla G."/>
            <person name="Taciro M.K."/>
            <person name="Gomez J.G."/>
            <person name="Silva L.F."/>
            <person name="Torres M."/>
        </authorList>
    </citation>
    <scope>NUCLEOTIDE SEQUENCE</scope>
    <source>
        <strain evidence="3">LMG 19450</strain>
    </source>
</reference>
<feature type="region of interest" description="Disordered" evidence="1">
    <location>
        <begin position="242"/>
        <end position="301"/>
    </location>
</feature>
<feature type="compositionally biased region" description="Low complexity" evidence="1">
    <location>
        <begin position="248"/>
        <end position="268"/>
    </location>
</feature>
<dbReference type="EMBL" id="JTDB02000004">
    <property type="protein sequence ID" value="NLP63070.1"/>
    <property type="molecule type" value="Genomic_DNA"/>
</dbReference>
<name>A0A8T6ZFL8_9BURK</name>
<dbReference type="AlphaFoldDB" id="A0A8T6ZFL8"/>
<feature type="compositionally biased region" description="Polar residues" evidence="1">
    <location>
        <begin position="158"/>
        <end position="171"/>
    </location>
</feature>
<evidence type="ECO:0000313" key="4">
    <source>
        <dbReference type="Proteomes" id="UP000030460"/>
    </source>
</evidence>
<keyword evidence="4" id="KW-1185">Reference proteome</keyword>
<dbReference type="RefSeq" id="WP_152617227.1">
    <property type="nucleotide sequence ID" value="NZ_CADFGF010000010.1"/>
</dbReference>
<evidence type="ECO:0000313" key="3">
    <source>
        <dbReference type="EMBL" id="NLP63070.1"/>
    </source>
</evidence>
<comment type="caution">
    <text evidence="3">The sequence shown here is derived from an EMBL/GenBank/DDBJ whole genome shotgun (WGS) entry which is preliminary data.</text>
</comment>
<keyword evidence="2" id="KW-0472">Membrane</keyword>
<evidence type="ECO:0000256" key="1">
    <source>
        <dbReference type="SAM" id="MobiDB-lite"/>
    </source>
</evidence>
<dbReference type="Proteomes" id="UP000030460">
    <property type="component" value="Unassembled WGS sequence"/>
</dbReference>
<feature type="transmembrane region" description="Helical" evidence="2">
    <location>
        <begin position="108"/>
        <end position="126"/>
    </location>
</feature>
<sequence length="301" mass="31955">MSTQIFRDQSSPAACKRCGHMLHDDVDLCPYCGMHHPLDRVARDVRPRIMPGALGAMAAGPPAPAAARLSRTDLPVPERETVKPQYLNGPLEHEALSRFTPRWIFTKGLLLAGMFLTIGYAAHLLIVEIRKPYSPADEQSAHTSGGSIAYIAPGQPTAADTGSQSATTKPQVTPPISDVSDNPREQQRDSALRIAEQCASEHVWGCVQQKASEALAIDSYSQHARALMERAIVATGWTPLSAPNPPGASNRAAQTAAAANQSATTRATSPAINGNTNGADAAERAIVQDGWKHPSPANAAH</sequence>
<accession>A0A8T6ZFL8</accession>
<dbReference type="OrthoDB" id="9004488at2"/>
<feature type="region of interest" description="Disordered" evidence="1">
    <location>
        <begin position="136"/>
        <end position="190"/>
    </location>
</feature>
<proteinExistence type="predicted"/>
<keyword evidence="2" id="KW-1133">Transmembrane helix</keyword>